<evidence type="ECO:0000313" key="1">
    <source>
        <dbReference type="EMBL" id="KAJ7639396.1"/>
    </source>
</evidence>
<name>A0AAD7C5T6_9AGAR</name>
<organism evidence="1 2">
    <name type="scientific">Roridomyces roridus</name>
    <dbReference type="NCBI Taxonomy" id="1738132"/>
    <lineage>
        <taxon>Eukaryota</taxon>
        <taxon>Fungi</taxon>
        <taxon>Dikarya</taxon>
        <taxon>Basidiomycota</taxon>
        <taxon>Agaricomycotina</taxon>
        <taxon>Agaricomycetes</taxon>
        <taxon>Agaricomycetidae</taxon>
        <taxon>Agaricales</taxon>
        <taxon>Marasmiineae</taxon>
        <taxon>Mycenaceae</taxon>
        <taxon>Roridomyces</taxon>
    </lineage>
</organism>
<dbReference type="SUPFAM" id="SSF52047">
    <property type="entry name" value="RNI-like"/>
    <property type="match status" value="1"/>
</dbReference>
<keyword evidence="2" id="KW-1185">Reference proteome</keyword>
<gene>
    <name evidence="1" type="ORF">FB45DRAFT_905503</name>
</gene>
<proteinExistence type="predicted"/>
<dbReference type="Proteomes" id="UP001221142">
    <property type="component" value="Unassembled WGS sequence"/>
</dbReference>
<comment type="caution">
    <text evidence="1">The sequence shown here is derived from an EMBL/GenBank/DDBJ whole genome shotgun (WGS) entry which is preliminary data.</text>
</comment>
<dbReference type="EMBL" id="JARKIF010000005">
    <property type="protein sequence ID" value="KAJ7639396.1"/>
    <property type="molecule type" value="Genomic_DNA"/>
</dbReference>
<sequence>MVHLPQELIDAIVDNVANTKEWHQAQDLDTLKACALAARVFVVPCQRHLFRSYVLRPHRVTDICTRLIGSPTLASYIQDLEISIWSKALDTTIIELLASFFPLLTRLDRLVVDWCYHSPNWALCPTTLRTALIGILSRPTLRCLGLRDCPSMPASVIRHALASFQEVAFIHISVYEDETSPLMAKVPRGNASLRRLLIRPILKGPGEDTTLQTFLLGERSGGFLRGLQHLQLSLSHPGTLERCEEIARACSTSLQHMVIDFNTMQYHPIPPLPNMPAMRVLTLVCCARRLRITTPLRSIVASLPVCMPGLEAVNLVLDSDILDSAQPNHKNMDEALGNLPSLRKVHFTIACSHHASRDIADVYRKTLPLTESVGLLSFKICDVDGLPSRAHTMYCFSN</sequence>
<dbReference type="Gene3D" id="3.80.10.10">
    <property type="entry name" value="Ribonuclease Inhibitor"/>
    <property type="match status" value="1"/>
</dbReference>
<protein>
    <submittedName>
        <fullName evidence="1">Uncharacterized protein</fullName>
    </submittedName>
</protein>
<accession>A0AAD7C5T6</accession>
<evidence type="ECO:0000313" key="2">
    <source>
        <dbReference type="Proteomes" id="UP001221142"/>
    </source>
</evidence>
<reference evidence="1" key="1">
    <citation type="submission" date="2023-03" db="EMBL/GenBank/DDBJ databases">
        <title>Massive genome expansion in bonnet fungi (Mycena s.s.) driven by repeated elements and novel gene families across ecological guilds.</title>
        <authorList>
            <consortium name="Lawrence Berkeley National Laboratory"/>
            <person name="Harder C.B."/>
            <person name="Miyauchi S."/>
            <person name="Viragh M."/>
            <person name="Kuo A."/>
            <person name="Thoen E."/>
            <person name="Andreopoulos B."/>
            <person name="Lu D."/>
            <person name="Skrede I."/>
            <person name="Drula E."/>
            <person name="Henrissat B."/>
            <person name="Morin E."/>
            <person name="Kohler A."/>
            <person name="Barry K."/>
            <person name="LaButti K."/>
            <person name="Morin E."/>
            <person name="Salamov A."/>
            <person name="Lipzen A."/>
            <person name="Mereny Z."/>
            <person name="Hegedus B."/>
            <person name="Baldrian P."/>
            <person name="Stursova M."/>
            <person name="Weitz H."/>
            <person name="Taylor A."/>
            <person name="Grigoriev I.V."/>
            <person name="Nagy L.G."/>
            <person name="Martin F."/>
            <person name="Kauserud H."/>
        </authorList>
    </citation>
    <scope>NUCLEOTIDE SEQUENCE</scope>
    <source>
        <strain evidence="1">9284</strain>
    </source>
</reference>
<dbReference type="InterPro" id="IPR032675">
    <property type="entry name" value="LRR_dom_sf"/>
</dbReference>
<dbReference type="AlphaFoldDB" id="A0AAD7C5T6"/>